<feature type="repeat" description="ANK" evidence="1">
    <location>
        <begin position="215"/>
        <end position="240"/>
    </location>
</feature>
<proteinExistence type="predicted"/>
<dbReference type="Proteomes" id="UP000315496">
    <property type="component" value="Chromosome 1"/>
</dbReference>
<comment type="caution">
    <text evidence="2">The sequence shown here is derived from an EMBL/GenBank/DDBJ whole genome shotgun (WGS) entry which is preliminary data.</text>
</comment>
<protein>
    <submittedName>
        <fullName evidence="2">Ankyrin repeat protein 1</fullName>
    </submittedName>
</protein>
<name>A0A4Z1SZA9_GIAMU</name>
<dbReference type="Gene3D" id="1.25.40.20">
    <property type="entry name" value="Ankyrin repeat-containing domain"/>
    <property type="match status" value="2"/>
</dbReference>
<dbReference type="AlphaFoldDB" id="A0A4Z1SZA9"/>
<dbReference type="Pfam" id="PF12796">
    <property type="entry name" value="Ank_2"/>
    <property type="match status" value="1"/>
</dbReference>
<dbReference type="OrthoDB" id="341259at2759"/>
<keyword evidence="1" id="KW-0040">ANK repeat</keyword>
<evidence type="ECO:0000256" key="1">
    <source>
        <dbReference type="PROSITE-ProRule" id="PRU00023"/>
    </source>
</evidence>
<keyword evidence="3" id="KW-1185">Reference proteome</keyword>
<dbReference type="InterPro" id="IPR002110">
    <property type="entry name" value="Ankyrin_rpt"/>
</dbReference>
<evidence type="ECO:0000313" key="2">
    <source>
        <dbReference type="EMBL" id="TNJ30095.1"/>
    </source>
</evidence>
<dbReference type="PANTHER" id="PTHR24120">
    <property type="entry name" value="GH07239P"/>
    <property type="match status" value="1"/>
</dbReference>
<dbReference type="PROSITE" id="PS50297">
    <property type="entry name" value="ANK_REP_REGION"/>
    <property type="match status" value="3"/>
</dbReference>
<organism evidence="2 3">
    <name type="scientific">Giardia muris</name>
    <dbReference type="NCBI Taxonomy" id="5742"/>
    <lineage>
        <taxon>Eukaryota</taxon>
        <taxon>Metamonada</taxon>
        <taxon>Diplomonadida</taxon>
        <taxon>Hexamitidae</taxon>
        <taxon>Giardiinae</taxon>
        <taxon>Giardia</taxon>
    </lineage>
</organism>
<reference evidence="2 3" key="1">
    <citation type="submission" date="2019-05" db="EMBL/GenBank/DDBJ databases">
        <title>The compact genome of Giardia muris reveals important steps in the evolution of intestinal protozoan parasites.</title>
        <authorList>
            <person name="Xu F."/>
            <person name="Jimenez-Gonzalez A."/>
            <person name="Einarsson E."/>
            <person name="Astvaldsson A."/>
            <person name="Peirasmaki D."/>
            <person name="Eckmann L."/>
            <person name="Andersson J.O."/>
            <person name="Svard S.G."/>
            <person name="Jerlstrom-Hultqvist J."/>
        </authorList>
    </citation>
    <scope>NUCLEOTIDE SEQUENCE [LARGE SCALE GENOMIC DNA]</scope>
    <source>
        <strain evidence="2 3">Roberts-Thomson</strain>
    </source>
</reference>
<dbReference type="EMBL" id="VDLU01000001">
    <property type="protein sequence ID" value="TNJ30095.1"/>
    <property type="molecule type" value="Genomic_DNA"/>
</dbReference>
<dbReference type="SUPFAM" id="SSF48403">
    <property type="entry name" value="Ankyrin repeat"/>
    <property type="match status" value="1"/>
</dbReference>
<gene>
    <name evidence="2" type="ORF">GMRT_11102</name>
</gene>
<evidence type="ECO:0000313" key="3">
    <source>
        <dbReference type="Proteomes" id="UP000315496"/>
    </source>
</evidence>
<dbReference type="InterPro" id="IPR036770">
    <property type="entry name" value="Ankyrin_rpt-contain_sf"/>
</dbReference>
<sequence length="294" mass="32582">MNPSGQKRGRWTGDVSTSTTTIPWSIKVEKKQLSSPIELTCVPTETIPSGTQREATIMEMIENDCSFTKGEMIEVLTQKVYLSLLSEQVTLCTISRLMWAALRGKNATVRSLLELEKGYLPEGVTPLMLAAKQGHIGTVCILLDEFKEMRCKKGYTALMHAVLGGHYFCVEALLCEAKISTNEGITPLHLAAHLGNDKMLRLFHQDFQACPIDSNGLTPLMYAAKEGHEKCVEMLAQHQAMKITKNGDSALILAVKGNHLGAVRVLIVHERPMIREALEVCVDVDIRRTLLSHK</sequence>
<feature type="repeat" description="ANK" evidence="1">
    <location>
        <begin position="183"/>
        <end position="203"/>
    </location>
</feature>
<dbReference type="PANTHER" id="PTHR24120:SF4">
    <property type="entry name" value="GH07239P"/>
    <property type="match status" value="1"/>
</dbReference>
<feature type="repeat" description="ANK" evidence="1">
    <location>
        <begin position="122"/>
        <end position="144"/>
    </location>
</feature>
<accession>A0A4Z1SZA9</accession>
<dbReference type="Pfam" id="PF13637">
    <property type="entry name" value="Ank_4"/>
    <property type="match status" value="1"/>
</dbReference>
<dbReference type="VEuPathDB" id="GiardiaDB:GMRT_11102"/>
<dbReference type="SMART" id="SM00248">
    <property type="entry name" value="ANK"/>
    <property type="match status" value="5"/>
</dbReference>
<dbReference type="PROSITE" id="PS50088">
    <property type="entry name" value="ANK_REPEAT"/>
    <property type="match status" value="3"/>
</dbReference>